<reference evidence="8 9" key="1">
    <citation type="submission" date="2016-08" db="EMBL/GenBank/DDBJ databases">
        <title>Draft genome sequence of allopolyploid Zygosaccharomyces rouxii.</title>
        <authorList>
            <person name="Watanabe J."/>
            <person name="Uehara K."/>
            <person name="Mogi Y."/>
            <person name="Tsukioka Y."/>
        </authorList>
    </citation>
    <scope>NUCLEOTIDE SEQUENCE [LARGE SCALE GENOMIC DNA]</scope>
    <source>
        <strain evidence="8 9">NBRC 110957</strain>
    </source>
</reference>
<name>A0A1Q3AKC3_ZYGRO</name>
<dbReference type="GO" id="GO:0008175">
    <property type="term" value="F:tRNA methyltransferase activity"/>
    <property type="evidence" value="ECO:0007669"/>
    <property type="project" value="TreeGrafter"/>
</dbReference>
<evidence type="ECO:0000256" key="6">
    <source>
        <dbReference type="PIRNR" id="PIRNR038972"/>
    </source>
</evidence>
<protein>
    <recommendedName>
        <fullName evidence="6">tRNA wybutosine-synthesizing protein 2</fullName>
        <shortName evidence="6">tRNA-yW-synthesizing protein 2</shortName>
    </recommendedName>
    <alternativeName>
        <fullName evidence="6">tRNA(Phe) (4-demethylwyosine(37)-C(7)) aminocarboxypropyltransferase</fullName>
    </alternativeName>
</protein>
<keyword evidence="4 6" id="KW-0819">tRNA processing</keyword>
<organism evidence="8 9">
    <name type="scientific">Zygosaccharomyces rouxii</name>
    <dbReference type="NCBI Taxonomy" id="4956"/>
    <lineage>
        <taxon>Eukaryota</taxon>
        <taxon>Fungi</taxon>
        <taxon>Dikarya</taxon>
        <taxon>Ascomycota</taxon>
        <taxon>Saccharomycotina</taxon>
        <taxon>Saccharomycetes</taxon>
        <taxon>Saccharomycetales</taxon>
        <taxon>Saccharomycetaceae</taxon>
        <taxon>Zygosaccharomyces</taxon>
    </lineage>
</organism>
<dbReference type="InterPro" id="IPR056743">
    <property type="entry name" value="TRM5-TYW2-like_MTfase"/>
</dbReference>
<dbReference type="UniPathway" id="UPA00375"/>
<dbReference type="InterPro" id="IPR029063">
    <property type="entry name" value="SAM-dependent_MTases_sf"/>
</dbReference>
<sequence length="408" mass="47703">MAWEIVITDSKLIKAIKSELELKSLFVKPIYREGANSVIRTSISNADDELLRRYGSCKRWYELDHSDDDDGNQIVSYTRQYLIDHNCLSQELMDSVPLRYTIYAPLLLFNNSHRSFNNDRWNQFFALHDPNDFFAGLAQRFPQVTHIAINMPIVESDTMRRPFHLYPLYGEFYGRLSENYWLQPTQEDFENTLWCHTVQNGIHQYWAPMFTMFSRGNIKEKKRILDTFEEIEGNDVVDLYAGIGYFTLSYLKRGARNCFCFELNPWSTEALGRGVTANGFNSQGVHIYTENNINALERIRNSEIKDLRIRHINLGLLPSSKDGWPIAQSIIHYQDSLSKENHKVTLHIHENVHISQLQDGTFIQSTIDQLSTDRYHNYSVIHLEKIKTFAPDVWHVCLDVDVHKRSKN</sequence>
<dbReference type="SUPFAM" id="SSF53335">
    <property type="entry name" value="S-adenosyl-L-methionine-dependent methyltransferases"/>
    <property type="match status" value="1"/>
</dbReference>
<evidence type="ECO:0000256" key="1">
    <source>
        <dbReference type="ARBA" id="ARBA00004797"/>
    </source>
</evidence>
<comment type="function">
    <text evidence="6">S-adenosyl-L-methionine-dependent transferase that acts as a component of the wybutosine biosynthesis pathway. Wybutosine is a hyper modified guanosine with a tricyclic base found at the 3'-position adjacent to the anticodon of eukaryotic phenylalanine tRNA. Catalyzes the transfer of the alpha-amino-alpha-carboxypropyl (acp) group from S-adenosyl-L-methionine to the C-7 position of 4-demethylwyosine (imG-14) to produce wybutosine-86.</text>
</comment>
<dbReference type="PROSITE" id="PS51684">
    <property type="entry name" value="SAM_MT_TRM5_TYW2"/>
    <property type="match status" value="1"/>
</dbReference>
<keyword evidence="2 6" id="KW-0808">Transferase</keyword>
<dbReference type="Pfam" id="PF02475">
    <property type="entry name" value="TRM5-TYW2_MTfase"/>
    <property type="match status" value="1"/>
</dbReference>
<feature type="domain" description="SAM-dependent methyltransferase TRM5/TYW2-type" evidence="7">
    <location>
        <begin position="138"/>
        <end position="404"/>
    </location>
</feature>
<keyword evidence="6" id="KW-0963">Cytoplasm</keyword>
<evidence type="ECO:0000313" key="9">
    <source>
        <dbReference type="Proteomes" id="UP000187013"/>
    </source>
</evidence>
<dbReference type="Gene3D" id="3.40.50.150">
    <property type="entry name" value="Vaccinia Virus protein VP39"/>
    <property type="match status" value="1"/>
</dbReference>
<comment type="subcellular location">
    <subcellularLocation>
        <location evidence="6">Cytoplasm</location>
    </subcellularLocation>
</comment>
<evidence type="ECO:0000256" key="3">
    <source>
        <dbReference type="ARBA" id="ARBA00022691"/>
    </source>
</evidence>
<evidence type="ECO:0000313" key="8">
    <source>
        <dbReference type="EMBL" id="GAV56022.1"/>
    </source>
</evidence>
<evidence type="ECO:0000259" key="7">
    <source>
        <dbReference type="PROSITE" id="PS51684"/>
    </source>
</evidence>
<dbReference type="InterPro" id="IPR026274">
    <property type="entry name" value="tRNA_wybutosine_synth_prot_2"/>
</dbReference>
<evidence type="ECO:0000256" key="2">
    <source>
        <dbReference type="ARBA" id="ARBA00022679"/>
    </source>
</evidence>
<dbReference type="PANTHER" id="PTHR23245">
    <property type="entry name" value="TRNA METHYLTRANSFERASE"/>
    <property type="match status" value="1"/>
</dbReference>
<comment type="catalytic activity">
    <reaction evidence="5">
        <text>4-demethylwyosine(37) in tRNA(Phe) + S-adenosyl-L-methionine = 4-demethyl-7-[(3S)-3-amino-3-carboxypropyl]wyosine(37) in tRNA(Phe) + S-methyl-5'-thioadenosine + H(+)</text>
        <dbReference type="Rhea" id="RHEA:36355"/>
        <dbReference type="Rhea" id="RHEA-COMP:10164"/>
        <dbReference type="Rhea" id="RHEA-COMP:10378"/>
        <dbReference type="ChEBI" id="CHEBI:15378"/>
        <dbReference type="ChEBI" id="CHEBI:17509"/>
        <dbReference type="ChEBI" id="CHEBI:59789"/>
        <dbReference type="ChEBI" id="CHEBI:64315"/>
        <dbReference type="ChEBI" id="CHEBI:73550"/>
        <dbReference type="EC" id="2.5.1.114"/>
    </reaction>
</comment>
<comment type="pathway">
    <text evidence="1 6">tRNA modification; wybutosine-tRNA(Phe) biosynthesis.</text>
</comment>
<evidence type="ECO:0000256" key="5">
    <source>
        <dbReference type="ARBA" id="ARBA00049400"/>
    </source>
</evidence>
<dbReference type="Proteomes" id="UP000187013">
    <property type="component" value="Unassembled WGS sequence"/>
</dbReference>
<comment type="similarity">
    <text evidence="6">Belongs to the class I-like SAM-binding methyltransferase superfamily. TRM5/TYW2 family.</text>
</comment>
<dbReference type="GO" id="GO:0031591">
    <property type="term" value="P:wybutosine biosynthetic process"/>
    <property type="evidence" value="ECO:0007669"/>
    <property type="project" value="InterPro"/>
</dbReference>
<comment type="caution">
    <text evidence="8">The sequence shown here is derived from an EMBL/GenBank/DDBJ whole genome shotgun (WGS) entry which is preliminary data.</text>
</comment>
<dbReference type="GO" id="GO:0008757">
    <property type="term" value="F:S-adenosylmethionine-dependent methyltransferase activity"/>
    <property type="evidence" value="ECO:0007669"/>
    <property type="project" value="InterPro"/>
</dbReference>
<proteinExistence type="inferred from homology"/>
<dbReference type="PANTHER" id="PTHR23245:SF25">
    <property type="entry name" value="TRNA WYBUTOSINE-SYNTHESIZING PROTEIN 2 HOMOLOG"/>
    <property type="match status" value="1"/>
</dbReference>
<dbReference type="GO" id="GO:0005737">
    <property type="term" value="C:cytoplasm"/>
    <property type="evidence" value="ECO:0007669"/>
    <property type="project" value="UniProtKB-SubCell"/>
</dbReference>
<dbReference type="OrthoDB" id="2387925at2759"/>
<accession>A0A1Q3AKC3</accession>
<gene>
    <name evidence="8" type="ORF">ZYGR_0AZ01940</name>
</gene>
<dbReference type="GO" id="GO:0030488">
    <property type="term" value="P:tRNA methylation"/>
    <property type="evidence" value="ECO:0007669"/>
    <property type="project" value="TreeGrafter"/>
</dbReference>
<dbReference type="InterPro" id="IPR030382">
    <property type="entry name" value="MeTrfase_TRM5/TYW2"/>
</dbReference>
<dbReference type="GO" id="GO:0102522">
    <property type="term" value="F:tRNA 4-demethylwyosine alpha-amino-alpha-carboxypropyltransferase activity"/>
    <property type="evidence" value="ECO:0007669"/>
    <property type="project" value="UniProtKB-EC"/>
</dbReference>
<dbReference type="EMBL" id="BDGX01000052">
    <property type="protein sequence ID" value="GAV56022.1"/>
    <property type="molecule type" value="Genomic_DNA"/>
</dbReference>
<dbReference type="AlphaFoldDB" id="A0A1Q3AKC3"/>
<keyword evidence="3 6" id="KW-0949">S-adenosyl-L-methionine</keyword>
<evidence type="ECO:0000256" key="4">
    <source>
        <dbReference type="ARBA" id="ARBA00022694"/>
    </source>
</evidence>
<dbReference type="PIRSF" id="PIRSF038972">
    <property type="entry name" value="Trm12"/>
    <property type="match status" value="1"/>
</dbReference>